<dbReference type="EMBL" id="JAHVHU010000008">
    <property type="protein sequence ID" value="MBY5958322.1"/>
    <property type="molecule type" value="Genomic_DNA"/>
</dbReference>
<keyword evidence="4" id="KW-0408">Iron</keyword>
<dbReference type="GO" id="GO:0016491">
    <property type="term" value="F:oxidoreductase activity"/>
    <property type="evidence" value="ECO:0007669"/>
    <property type="project" value="UniProtKB-KW"/>
</dbReference>
<keyword evidence="3" id="KW-0560">Oxidoreductase</keyword>
<evidence type="ECO:0000256" key="4">
    <source>
        <dbReference type="ARBA" id="ARBA00023004"/>
    </source>
</evidence>
<protein>
    <submittedName>
        <fullName evidence="6">Cupin-like domain-containing protein</fullName>
    </submittedName>
</protein>
<gene>
    <name evidence="6" type="ORF">KUV50_09285</name>
</gene>
<keyword evidence="7" id="KW-1185">Reference proteome</keyword>
<dbReference type="AlphaFoldDB" id="A0A953HZ16"/>
<evidence type="ECO:0000256" key="1">
    <source>
        <dbReference type="ARBA" id="ARBA00001954"/>
    </source>
</evidence>
<accession>A0A953HZ16</accession>
<comment type="caution">
    <text evidence="6">The sequence shown here is derived from an EMBL/GenBank/DDBJ whole genome shotgun (WGS) entry which is preliminary data.</text>
</comment>
<dbReference type="RefSeq" id="WP_222579860.1">
    <property type="nucleotide sequence ID" value="NZ_JAHVHU010000008.1"/>
</dbReference>
<dbReference type="InterPro" id="IPR041667">
    <property type="entry name" value="Cupin_8"/>
</dbReference>
<dbReference type="Gene3D" id="2.60.120.650">
    <property type="entry name" value="Cupin"/>
    <property type="match status" value="1"/>
</dbReference>
<reference evidence="6" key="1">
    <citation type="submission" date="2021-06" db="EMBL/GenBank/DDBJ databases">
        <title>44 bacteria genomes isolated from Dapeng, Shenzhen.</title>
        <authorList>
            <person name="Zheng W."/>
            <person name="Yu S."/>
            <person name="Huang Y."/>
        </authorList>
    </citation>
    <scope>NUCLEOTIDE SEQUENCE</scope>
    <source>
        <strain evidence="6">DP5N28-2</strain>
    </source>
</reference>
<evidence type="ECO:0000313" key="6">
    <source>
        <dbReference type="EMBL" id="MBY5958322.1"/>
    </source>
</evidence>
<dbReference type="InterPro" id="IPR003347">
    <property type="entry name" value="JmjC_dom"/>
</dbReference>
<organism evidence="6 7">
    <name type="scientific">Membranihabitans marinus</name>
    <dbReference type="NCBI Taxonomy" id="1227546"/>
    <lineage>
        <taxon>Bacteria</taxon>
        <taxon>Pseudomonadati</taxon>
        <taxon>Bacteroidota</taxon>
        <taxon>Saprospiria</taxon>
        <taxon>Saprospirales</taxon>
        <taxon>Saprospiraceae</taxon>
        <taxon>Membranihabitans</taxon>
    </lineage>
</organism>
<evidence type="ECO:0000313" key="7">
    <source>
        <dbReference type="Proteomes" id="UP000753961"/>
    </source>
</evidence>
<dbReference type="Proteomes" id="UP000753961">
    <property type="component" value="Unassembled WGS sequence"/>
</dbReference>
<dbReference type="PANTHER" id="PTHR12461">
    <property type="entry name" value="HYPOXIA-INDUCIBLE FACTOR 1 ALPHA INHIBITOR-RELATED"/>
    <property type="match status" value="1"/>
</dbReference>
<dbReference type="SMART" id="SM00558">
    <property type="entry name" value="JmjC"/>
    <property type="match status" value="1"/>
</dbReference>
<dbReference type="PANTHER" id="PTHR12461:SF106">
    <property type="entry name" value="BIFUNCTIONAL PEPTIDASE AND ARGINYL-HYDROXYLASE JMJD5"/>
    <property type="match status" value="1"/>
</dbReference>
<dbReference type="GO" id="GO:0046872">
    <property type="term" value="F:metal ion binding"/>
    <property type="evidence" value="ECO:0007669"/>
    <property type="project" value="UniProtKB-KW"/>
</dbReference>
<sequence>MKLKPIEKVSGLSSKEFQEQYLKTKTPVVLKDLAASWPATDKWTWEFLSSEYGHLEVPLYGKDYHKAGKGYMTPTTTMKLGEYLDLIRHKPTDLRMFLYNIFEHAPALSNDFSMPTIMDGFLKNHQYMFFGGAGAKVALHYDIDYSCVFHTHFQTQKECILFDEDQRIHLYNHPFTVQSHVDVLNPDYDRFPALRHAEGYHTILEHGETLFMPMGCWHFMHYVVGGYSLSLRANASLMTKAKGLMNISRHFIVDKGMNKIMGEKWKTLKEDIAHKRADKVLT</sequence>
<evidence type="ECO:0000256" key="2">
    <source>
        <dbReference type="ARBA" id="ARBA00022723"/>
    </source>
</evidence>
<evidence type="ECO:0000256" key="3">
    <source>
        <dbReference type="ARBA" id="ARBA00023002"/>
    </source>
</evidence>
<comment type="cofactor">
    <cofactor evidence="1">
        <name>Fe(2+)</name>
        <dbReference type="ChEBI" id="CHEBI:29033"/>
    </cofactor>
</comment>
<evidence type="ECO:0000259" key="5">
    <source>
        <dbReference type="PROSITE" id="PS51184"/>
    </source>
</evidence>
<feature type="domain" description="JmjC" evidence="5">
    <location>
        <begin position="103"/>
        <end position="252"/>
    </location>
</feature>
<dbReference type="Pfam" id="PF13621">
    <property type="entry name" value="Cupin_8"/>
    <property type="match status" value="1"/>
</dbReference>
<dbReference type="PROSITE" id="PS51184">
    <property type="entry name" value="JMJC"/>
    <property type="match status" value="1"/>
</dbReference>
<keyword evidence="2" id="KW-0479">Metal-binding</keyword>
<name>A0A953HZ16_9BACT</name>
<proteinExistence type="predicted"/>
<dbReference type="SUPFAM" id="SSF51197">
    <property type="entry name" value="Clavaminate synthase-like"/>
    <property type="match status" value="1"/>
</dbReference>